<evidence type="ECO:0000256" key="1">
    <source>
        <dbReference type="ARBA" id="ARBA00004236"/>
    </source>
</evidence>
<dbReference type="GO" id="GO:0004827">
    <property type="term" value="F:proline-tRNA ligase activity"/>
    <property type="evidence" value="ECO:0007669"/>
    <property type="project" value="InterPro"/>
</dbReference>
<feature type="compositionally biased region" description="Low complexity" evidence="21">
    <location>
        <begin position="1211"/>
        <end position="1228"/>
    </location>
</feature>
<keyword evidence="7" id="KW-0547">Nucleotide-binding</keyword>
<dbReference type="GO" id="GO:0017101">
    <property type="term" value="C:aminoacyl-tRNA synthetase multienzyme complex"/>
    <property type="evidence" value="ECO:0007669"/>
    <property type="project" value="TreeGrafter"/>
</dbReference>
<evidence type="ECO:0000259" key="24">
    <source>
        <dbReference type="PROSITE" id="PS51185"/>
    </source>
</evidence>
<keyword evidence="11" id="KW-0648">Protein biosynthesis</keyword>
<keyword evidence="6" id="KW-0732">Signal</keyword>
<evidence type="ECO:0000259" key="23">
    <source>
        <dbReference type="PROSITE" id="PS50862"/>
    </source>
</evidence>
<keyword evidence="14" id="KW-0325">Glycoprotein</keyword>
<dbReference type="FunFam" id="3.30.930.10:FF:000007">
    <property type="entry name" value="Bifunctional glutamate/proline--tRNA ligase"/>
    <property type="match status" value="1"/>
</dbReference>
<dbReference type="PROSITE" id="PS50862">
    <property type="entry name" value="AA_TRNA_LIGASE_II"/>
    <property type="match status" value="1"/>
</dbReference>
<dbReference type="GO" id="GO:0016757">
    <property type="term" value="F:glycosyltransferase activity"/>
    <property type="evidence" value="ECO:0007669"/>
    <property type="project" value="UniProtKB-UniRule"/>
</dbReference>
<feature type="compositionally biased region" description="Basic and acidic residues" evidence="21">
    <location>
        <begin position="1433"/>
        <end position="1457"/>
    </location>
</feature>
<dbReference type="FunFam" id="3.40.50.1240:FF:000014">
    <property type="entry name" value="Multiple inositol polyphosphate phosphatase 1"/>
    <property type="match status" value="1"/>
</dbReference>
<dbReference type="PANTHER" id="PTHR43382:SF2">
    <property type="entry name" value="BIFUNCTIONAL GLUTAMATE_PROLINE--TRNA LIGASE"/>
    <property type="match status" value="1"/>
</dbReference>
<evidence type="ECO:0000256" key="7">
    <source>
        <dbReference type="ARBA" id="ARBA00022741"/>
    </source>
</evidence>
<evidence type="ECO:0000256" key="19">
    <source>
        <dbReference type="RuleBase" id="RU003832"/>
    </source>
</evidence>
<dbReference type="SUPFAM" id="SSF64586">
    <property type="entry name" value="C-terminal domain of ProRS"/>
    <property type="match status" value="1"/>
</dbReference>
<dbReference type="InterPro" id="IPR049437">
    <property type="entry name" value="tRNA-synt_1c_C2"/>
</dbReference>
<dbReference type="Pfam" id="PF00587">
    <property type="entry name" value="tRNA-synt_2b"/>
    <property type="match status" value="1"/>
</dbReference>
<dbReference type="Gene3D" id="3.40.50.620">
    <property type="entry name" value="HUPs"/>
    <property type="match status" value="1"/>
</dbReference>
<keyword evidence="19" id="KW-0333">Golgi apparatus</keyword>
<dbReference type="Pfam" id="PF00458">
    <property type="entry name" value="WHEP-TRS"/>
    <property type="match status" value="5"/>
</dbReference>
<dbReference type="GO" id="GO:0006433">
    <property type="term" value="P:prolyl-tRNA aminoacylation"/>
    <property type="evidence" value="ECO:0007669"/>
    <property type="project" value="InterPro"/>
</dbReference>
<dbReference type="Gene3D" id="1.20.1050.130">
    <property type="match status" value="1"/>
</dbReference>
<dbReference type="InterPro" id="IPR010987">
    <property type="entry name" value="Glutathione-S-Trfase_C-like"/>
</dbReference>
<dbReference type="UniPathway" id="UPA00378"/>
<dbReference type="Gene3D" id="2.40.240.10">
    <property type="entry name" value="Ribosomal Protein L25, Chain P"/>
    <property type="match status" value="1"/>
</dbReference>
<reference evidence="25 26" key="1">
    <citation type="submission" date="2019-01" db="EMBL/GenBank/DDBJ databases">
        <authorList>
            <person name="Sayadi A."/>
        </authorList>
    </citation>
    <scope>NUCLEOTIDE SEQUENCE [LARGE SCALE GENOMIC DNA]</scope>
</reference>
<evidence type="ECO:0000256" key="4">
    <source>
        <dbReference type="ARBA" id="ARBA00022553"/>
    </source>
</evidence>
<dbReference type="InterPro" id="IPR038577">
    <property type="entry name" value="GT10-like_C_sf"/>
</dbReference>
<evidence type="ECO:0000313" key="25">
    <source>
        <dbReference type="EMBL" id="VEN53107.1"/>
    </source>
</evidence>
<feature type="domain" description="WHEP-TRS" evidence="24">
    <location>
        <begin position="1112"/>
        <end position="1168"/>
    </location>
</feature>
<keyword evidence="13" id="KW-0030">Aminoacyl-tRNA synthetase</keyword>
<dbReference type="Pfam" id="PF03129">
    <property type="entry name" value="HGTP_anticodon"/>
    <property type="match status" value="1"/>
</dbReference>
<dbReference type="SMART" id="SM00991">
    <property type="entry name" value="WHEP-TRS"/>
    <property type="match status" value="6"/>
</dbReference>
<feature type="domain" description="WHEP-TRS" evidence="24">
    <location>
        <begin position="1288"/>
        <end position="1344"/>
    </location>
</feature>
<feature type="region of interest" description="Disordered" evidence="21">
    <location>
        <begin position="1207"/>
        <end position="1228"/>
    </location>
</feature>
<dbReference type="OrthoDB" id="1350766at2759"/>
<dbReference type="Gene3D" id="3.30.110.30">
    <property type="entry name" value="C-terminal domain of ProRS"/>
    <property type="match status" value="1"/>
</dbReference>
<feature type="region of interest" description="Disordered" evidence="21">
    <location>
        <begin position="1280"/>
        <end position="1299"/>
    </location>
</feature>
<keyword evidence="12 19" id="KW-0472">Membrane</keyword>
<dbReference type="NCBIfam" id="TIGR00408">
    <property type="entry name" value="proS_fam_I"/>
    <property type="match status" value="1"/>
</dbReference>
<dbReference type="Pfam" id="PF20974">
    <property type="entry name" value="tRNA-synt_1c_C2"/>
    <property type="match status" value="1"/>
</dbReference>
<dbReference type="PROSITE" id="PS50405">
    <property type="entry name" value="GST_CTER"/>
    <property type="match status" value="1"/>
</dbReference>
<keyword evidence="26" id="KW-1185">Reference proteome</keyword>
<comment type="catalytic activity">
    <reaction evidence="16">
        <text>1D-myo-inositol 1,2,4,5,6-pentakisphosphate + H2O = 1D-myo-inositol 1,2,5,6-tetrakisphosphate + phosphate</text>
        <dbReference type="Rhea" id="RHEA:77115"/>
        <dbReference type="ChEBI" id="CHEBI:15377"/>
        <dbReference type="ChEBI" id="CHEBI:43474"/>
        <dbReference type="ChEBI" id="CHEBI:57798"/>
        <dbReference type="ChEBI" id="CHEBI:195535"/>
        <dbReference type="EC" id="3.1.3.62"/>
    </reaction>
    <physiologicalReaction direction="left-to-right" evidence="16">
        <dbReference type="Rhea" id="RHEA:77116"/>
    </physiologicalReaction>
</comment>
<evidence type="ECO:0000313" key="26">
    <source>
        <dbReference type="Proteomes" id="UP000410492"/>
    </source>
</evidence>
<dbReference type="InterPro" id="IPR020061">
    <property type="entry name" value="Glu_tRNA_lig_a-bdl"/>
</dbReference>
<dbReference type="Gene3D" id="3.90.800.10">
    <property type="entry name" value="Glutamyl-tRNA Synthetase, Domain 3"/>
    <property type="match status" value="1"/>
</dbReference>
<dbReference type="Pfam" id="PF00852">
    <property type="entry name" value="Glyco_transf_10"/>
    <property type="match status" value="1"/>
</dbReference>
<sequence length="2380" mass="271881">MRRSHYFIQKKLFLVLAVILLLLICLYYQSRYQKYQLVLPELTERIVLENPAHNLTEDEHVRKWLDLRKNISDHLSRLGRILYLGEEPPEVTNSPRRYQILIWKYGATMENRHIKHFSMKKFNPFQHCSVHNCDITNSAESLETADLVLFHLHRMKGTHDLPKVKRRRAEQIWTFLTDESPYHTFLAPKVRLKDFNGVFNWSMSYRKDSDIPVPYGRTVVRKYLNDEKIILNKRRDVLITILGSNCGGTNQRWDYVRELQKHIKVDVYGNCGTKTSYINVEEFASPAVLAQFIYHLNETEDFREYYEWKKNFEIVNEHGYFKTESVHYCRICEALNYNDRGLLVAEYLRSSLRIPVEITWGEETIIGNINCRTSNDLARALAKLHCPNLHGTTAVETTEVDHWLTFALGPLNTHNDFAKSIDLLDKALAPVTYLVGKSLTIADFIVFAALNVNKQWETLVSNKTAPKNLLRWYTFVNSQESVKNILSSLTPEIKAALVPPNRTRSRRSVDRSMESGDKSTTKVGSRQQEGKFIDLPGAEMGKVVVRFPPEASGYLHIGHAKAALLNQYYQEAFQGKLIMRFDDTNPAKENVHFEKVILEDVAMLEIKPDMFTHTSQYFDLMLDYCEKLLKEGNAYVDDTEAELMKTQREQKIESANRSNSVEKNLAMWEEMKKGTEQGQKYCVRAKIDMQSPNGCMRDPTIYRCKNEPHPRTGDKYKVYPTYDFACPIVDSIEGVTHTLRTMEYHDRDPQFYWFIDALGLRKPYIWEYSRLSMTNTVLSKRKLTWFVSEGLVDGWDDPRMPTVRGVLRRGMTVQGLKEFIIAQGSSRSVVFMEWDKIWAFNKKVIDPIAPRYTALDYKDPVPVFVEGAKEECTSVPKHPKNTEVAPCLRRQNGQITKVEAQPNLEDKDYKKTLKLTWLAETKKADFTPTWCVYFDHIISKPLLGKDEDFKQYVNHETRKEVQMLGDPELKKLKKGDIIQLQRRGFFRVDVAYKPPSEITYKAQPVILFYIPDGHTKENPLAVSSTAKATEATKKTEAKPQTTSTAPNAEQINAEIIKQGDLVRNLKANKASKNDVESAVKVLLTLKENYKNLTNTEWKPGCAVPKAAPTGQDGNELSDKIAAQGDKVRDLKANKADKATIDAEVKNLLALKAEYKALTGKEWKPAKISAQGDKVRDLKTKKADKATVDAEVKALLSLKAEYKTLTGKEWKPGMTPSSPSSQSTPSGGESDLLAKIAAQGDKVRDLKTKKADKAVVDAEVKTLLALKAEFKALTGKDWKPGMVPATPAEPPAPSAGGDENGLLTRIAEQEKADKSVVDQEVKTLLQLKADFKNLTGKEWKPGMKPDSAPEQAAPRIEVSPPPADTSMEMGSGDGTKDALTARITEQGNLVRDLKAKKASKDEVDAAVKLLLDLKAEYKTVTGEDFPTAARTPSKPKEKKLAASPKEKQKPAAKEKKPAETAQSEEGGVKKQTRLGLEAKKEENLADWYSQVITKGELIEYYDVSGCYILRPWSFAIWEAIKDWFDGEIKKLGVKNCYFPIFVSRSVLEKEKTHIADFAPEVAWVTKSGDSDMAEPIAVRPTSETVMYPAYAKWIQSYRDLPIKLNQWNNVVRWEFKHPQPFLRTREFLWQEDFYASIYTDLLAIPVVKGRKTEKEKFAGGDYTLTVEAFVSASGRAIQGATSHHLGQNFSKMFEIVYEDPETKEKKYVFQNSWGCTTRTIGVMIMIHADNQGLVLPPRVASIQTVIVPCGITVGISEETKNKLQASCDDLEKELKGIGIRVEGDYRMNYSPGWKFNHWELKGVPIRIELGPKDIEKNQIVAVRRDTGEKITIPRNGAAQKLKELLEAIHKNMLMKATHDLESHKILLKNWSDFTPNLDKKNIILAPFCGDESCEDKIKADSARKMFPQGPFYLALVAATVVSAQLNYQNPQFGNRGEDECCQEYCYATDVEPYIQFATKTAYESLNRKTTGAQHIVPDCTPMQFWSLNRHGTRLPKATRIRELRNLEKIHSEIVANYEQRSSYPNRGRWRWNDTITEDKGHSLTQQGIEELKILARRYKSKFSQLLSGGYDERSFFFQYTSADRTHDSYQAYIEGLFGSDAFRVHANTQIDERLMKPYEQCEAWQKNEADNQFSRSEYERFKESPEYQQLVRDVFRRLGFKYSLNASIIEDIYDMCRYERAWYLNRQSPWCVAFNKDQLKLLEYAEDLKYYYETGYGNRFSERVGCGPVKDFYDRFERTVNGNGDGVRATYFFANSATIQTVLTALGIAKDYNPLKADNYHTQTSRNWKTSLIDPFASNLVSVLYQCRGPEKFKVMFFLNENPVDFPECSVGLCNWSTLQQKYQDLASTCNVEEFCTGRSSSTKIIVSSFLIIVSMVFLNW</sequence>
<dbReference type="InterPro" id="IPR029033">
    <property type="entry name" value="His_PPase_superfam"/>
</dbReference>
<dbReference type="InterPro" id="IPR031481">
    <property type="entry name" value="Glyco_tran_10_N"/>
</dbReference>
<dbReference type="InterPro" id="IPR016061">
    <property type="entry name" value="Pro-tRNA_ligase_II_C"/>
</dbReference>
<comment type="similarity">
    <text evidence="19">Belongs to the glycosyltransferase 10 family.</text>
</comment>
<dbReference type="CDD" id="cd00778">
    <property type="entry name" value="ProRS_core_arch_euk"/>
    <property type="match status" value="1"/>
</dbReference>
<dbReference type="InterPro" id="IPR036621">
    <property type="entry name" value="Anticodon-bd_dom_sf"/>
</dbReference>
<dbReference type="InterPro" id="IPR000738">
    <property type="entry name" value="WHEP-TRS_dom"/>
</dbReference>
<feature type="region of interest" description="Disordered" evidence="21">
    <location>
        <begin position="500"/>
        <end position="527"/>
    </location>
</feature>
<dbReference type="Gene3D" id="3.40.50.1240">
    <property type="entry name" value="Phosphoglycerate mutase-like"/>
    <property type="match status" value="1"/>
</dbReference>
<evidence type="ECO:0000256" key="17">
    <source>
        <dbReference type="ARBA" id="ARBA00043691"/>
    </source>
</evidence>
<evidence type="ECO:0000256" key="10">
    <source>
        <dbReference type="ARBA" id="ARBA00022884"/>
    </source>
</evidence>
<dbReference type="InterPro" id="IPR020056">
    <property type="entry name" value="Rbsml_bL25/Gln-tRNA_synth_N"/>
</dbReference>
<dbReference type="GO" id="GO:0003723">
    <property type="term" value="F:RNA binding"/>
    <property type="evidence" value="ECO:0007669"/>
    <property type="project" value="UniProtKB-KW"/>
</dbReference>
<dbReference type="InterPro" id="IPR014729">
    <property type="entry name" value="Rossmann-like_a/b/a_fold"/>
</dbReference>
<dbReference type="Gene3D" id="1.10.287.10">
    <property type="entry name" value="S15/NS1, RNA-binding"/>
    <property type="match status" value="6"/>
</dbReference>
<evidence type="ECO:0000256" key="12">
    <source>
        <dbReference type="ARBA" id="ARBA00023136"/>
    </source>
</evidence>
<dbReference type="FunFam" id="1.10.287.10:FF:000006">
    <property type="entry name" value="Bifunctional glutamate/proline--tRNA ligase"/>
    <property type="match status" value="5"/>
</dbReference>
<feature type="coiled-coil region" evidence="20">
    <location>
        <begin position="1752"/>
        <end position="1779"/>
    </location>
</feature>
<dbReference type="InterPro" id="IPR020058">
    <property type="entry name" value="Glu/Gln-tRNA-synth_Ib_cat-dom"/>
</dbReference>
<comment type="similarity">
    <text evidence="2">Belongs to the histidine acid phosphatase family. MINPP1 subfamily.</text>
</comment>
<dbReference type="Gene3D" id="3.30.930.10">
    <property type="entry name" value="Bira Bifunctional Protein, Domain 2"/>
    <property type="match status" value="1"/>
</dbReference>
<evidence type="ECO:0000256" key="16">
    <source>
        <dbReference type="ARBA" id="ARBA00043671"/>
    </source>
</evidence>
<comment type="catalytic activity">
    <reaction evidence="18">
        <text>(2R)-2,3-bisphosphoglycerate + H2O = (2R)-2-phosphoglycerate + phosphate</text>
        <dbReference type="Rhea" id="RHEA:27381"/>
        <dbReference type="ChEBI" id="CHEBI:15377"/>
        <dbReference type="ChEBI" id="CHEBI:43474"/>
        <dbReference type="ChEBI" id="CHEBI:58248"/>
        <dbReference type="ChEBI" id="CHEBI:58289"/>
        <dbReference type="EC" id="3.1.3.80"/>
    </reaction>
    <physiologicalReaction direction="left-to-right" evidence="18">
        <dbReference type="Rhea" id="RHEA:27382"/>
    </physiologicalReaction>
</comment>
<comment type="subcellular location">
    <subcellularLocation>
        <location evidence="1">Cell membrane</location>
    </subcellularLocation>
    <subcellularLocation>
        <location evidence="19">Golgi apparatus</location>
        <location evidence="19">Golgi stack membrane</location>
        <topology evidence="19">Single-pass type II membrane protein</topology>
    </subcellularLocation>
</comment>
<keyword evidence="5" id="KW-0436">Ligase</keyword>
<dbReference type="Pfam" id="PF00328">
    <property type="entry name" value="His_Phos_2"/>
    <property type="match status" value="1"/>
</dbReference>
<feature type="region of interest" description="Disordered" evidence="21">
    <location>
        <begin position="1424"/>
        <end position="1473"/>
    </location>
</feature>
<dbReference type="PRINTS" id="PR00987">
    <property type="entry name" value="TRNASYNTHGLU"/>
</dbReference>
<keyword evidence="20" id="KW-0175">Coiled coil</keyword>
<feature type="transmembrane region" description="Helical" evidence="19">
    <location>
        <begin position="12"/>
        <end position="30"/>
    </location>
</feature>
<comment type="catalytic activity">
    <reaction evidence="15">
        <text>1D-myo-inositol 1,2,5,6-tetrakisphosphate + H2O = 1D-myo-inositol 1,2,6-trisphosphate + phosphate</text>
        <dbReference type="Rhea" id="RHEA:77119"/>
        <dbReference type="ChEBI" id="CHEBI:15377"/>
        <dbReference type="ChEBI" id="CHEBI:43474"/>
        <dbReference type="ChEBI" id="CHEBI:195535"/>
        <dbReference type="ChEBI" id="CHEBI:195537"/>
        <dbReference type="EC" id="3.1.3.62"/>
    </reaction>
    <physiologicalReaction direction="left-to-right" evidence="15">
        <dbReference type="Rhea" id="RHEA:77120"/>
    </physiologicalReaction>
</comment>
<dbReference type="FunFam" id="3.90.800.10:FF:000001">
    <property type="entry name" value="Glutamine--tRNA ligase"/>
    <property type="match status" value="1"/>
</dbReference>
<keyword evidence="9" id="KW-0067">ATP-binding</keyword>
<dbReference type="SUPFAM" id="SSF53756">
    <property type="entry name" value="UDP-Glycosyltransferase/glycogen phosphorylase"/>
    <property type="match status" value="1"/>
</dbReference>
<dbReference type="Gene3D" id="1.10.1160.10">
    <property type="entry name" value="Glutamyl-trna Synthetase, Domain 2"/>
    <property type="match status" value="1"/>
</dbReference>
<dbReference type="HAMAP" id="MF_01571">
    <property type="entry name" value="Pro_tRNA_synth_type3"/>
    <property type="match status" value="1"/>
</dbReference>
<evidence type="ECO:0000256" key="8">
    <source>
        <dbReference type="ARBA" id="ARBA00022801"/>
    </source>
</evidence>
<evidence type="ECO:0000259" key="22">
    <source>
        <dbReference type="PROSITE" id="PS50405"/>
    </source>
</evidence>
<gene>
    <name evidence="25" type="ORF">CALMAC_LOCUS13022</name>
</gene>
<feature type="domain" description="Aminoacyl-transfer RNA synthetases class-II family profile" evidence="23">
    <location>
        <begin position="1513"/>
        <end position="1630"/>
    </location>
</feature>
<feature type="compositionally biased region" description="Basic and acidic residues" evidence="21">
    <location>
        <begin position="507"/>
        <end position="520"/>
    </location>
</feature>
<dbReference type="SUPFAM" id="SSF52954">
    <property type="entry name" value="Class II aaRS ABD-related"/>
    <property type="match status" value="1"/>
</dbReference>
<dbReference type="NCBIfam" id="TIGR00463">
    <property type="entry name" value="gltX_arch"/>
    <property type="match status" value="1"/>
</dbReference>
<dbReference type="GO" id="GO:0006424">
    <property type="term" value="P:glutamyl-tRNA aminoacylation"/>
    <property type="evidence" value="ECO:0007669"/>
    <property type="project" value="InterPro"/>
</dbReference>
<evidence type="ECO:0000256" key="11">
    <source>
        <dbReference type="ARBA" id="ARBA00022917"/>
    </source>
</evidence>
<evidence type="ECO:0000256" key="5">
    <source>
        <dbReference type="ARBA" id="ARBA00022598"/>
    </source>
</evidence>
<dbReference type="SUPFAM" id="SSF47060">
    <property type="entry name" value="S15/NS1 RNA-binding domain"/>
    <property type="match status" value="6"/>
</dbReference>
<feature type="domain" description="WHEP-TRS" evidence="24">
    <location>
        <begin position="1227"/>
        <end position="1283"/>
    </location>
</feature>
<keyword evidence="4" id="KW-0597">Phosphoprotein</keyword>
<feature type="domain" description="WHEP-TRS" evidence="24">
    <location>
        <begin position="1169"/>
        <end position="1215"/>
    </location>
</feature>
<evidence type="ECO:0000256" key="2">
    <source>
        <dbReference type="ARBA" id="ARBA00008422"/>
    </source>
</evidence>
<dbReference type="PROSITE" id="PS51185">
    <property type="entry name" value="WHEP_TRS_2"/>
    <property type="match status" value="6"/>
</dbReference>
<keyword evidence="3" id="KW-1003">Cell membrane</keyword>
<dbReference type="Gene3D" id="3.40.50.800">
    <property type="entry name" value="Anticodon-binding domain"/>
    <property type="match status" value="1"/>
</dbReference>
<evidence type="ECO:0000256" key="18">
    <source>
        <dbReference type="ARBA" id="ARBA00043832"/>
    </source>
</evidence>
<dbReference type="EC" id="2.4.1.-" evidence="19"/>
<dbReference type="Pfam" id="PF09180">
    <property type="entry name" value="ProRS-C_1"/>
    <property type="match status" value="1"/>
</dbReference>
<dbReference type="FunFam" id="3.40.50.620:FF:000070">
    <property type="entry name" value="Bifunctional glutamate/proline--tRNA ligase"/>
    <property type="match status" value="1"/>
</dbReference>
<dbReference type="SUPFAM" id="SSF50715">
    <property type="entry name" value="Ribosomal protein L25-like"/>
    <property type="match status" value="1"/>
</dbReference>
<dbReference type="Pfam" id="PF00749">
    <property type="entry name" value="tRNA-synt_1c"/>
    <property type="match status" value="1"/>
</dbReference>
<dbReference type="GO" id="GO:0005524">
    <property type="term" value="F:ATP binding"/>
    <property type="evidence" value="ECO:0007669"/>
    <property type="project" value="UniProtKB-KW"/>
</dbReference>
<evidence type="ECO:0000256" key="6">
    <source>
        <dbReference type="ARBA" id="ARBA00022729"/>
    </source>
</evidence>
<dbReference type="CDD" id="cd10309">
    <property type="entry name" value="GST_C_GluProRS_N"/>
    <property type="match status" value="1"/>
</dbReference>
<dbReference type="FunFam" id="3.40.50.800:FF:000005">
    <property type="entry name" value="bifunctional glutamate/proline--tRNA ligase"/>
    <property type="match status" value="1"/>
</dbReference>
<feature type="domain" description="WHEP-TRS" evidence="24">
    <location>
        <begin position="1047"/>
        <end position="1103"/>
    </location>
</feature>
<organism evidence="25 26">
    <name type="scientific">Callosobruchus maculatus</name>
    <name type="common">Southern cowpea weevil</name>
    <name type="synonym">Pulse bruchid</name>
    <dbReference type="NCBI Taxonomy" id="64391"/>
    <lineage>
        <taxon>Eukaryota</taxon>
        <taxon>Metazoa</taxon>
        <taxon>Ecdysozoa</taxon>
        <taxon>Arthropoda</taxon>
        <taxon>Hexapoda</taxon>
        <taxon>Insecta</taxon>
        <taxon>Pterygota</taxon>
        <taxon>Neoptera</taxon>
        <taxon>Endopterygota</taxon>
        <taxon>Coleoptera</taxon>
        <taxon>Polyphaga</taxon>
        <taxon>Cucujiformia</taxon>
        <taxon>Chrysomeloidea</taxon>
        <taxon>Chrysomelidae</taxon>
        <taxon>Bruchinae</taxon>
        <taxon>Bruchini</taxon>
        <taxon>Callosobruchus</taxon>
    </lineage>
</organism>
<dbReference type="InterPro" id="IPR000924">
    <property type="entry name" value="Glu/Gln-tRNA-synth"/>
</dbReference>
<dbReference type="InterPro" id="IPR011035">
    <property type="entry name" value="Ribosomal_bL25/Gln-tRNA_synth"/>
</dbReference>
<dbReference type="PANTHER" id="PTHR43382">
    <property type="entry name" value="PROLYL-TRNA SYNTHETASE"/>
    <property type="match status" value="1"/>
</dbReference>
<dbReference type="InterPro" id="IPR006195">
    <property type="entry name" value="aa-tRNA-synth_II"/>
</dbReference>
<dbReference type="GO" id="GO:0005886">
    <property type="term" value="C:plasma membrane"/>
    <property type="evidence" value="ECO:0007669"/>
    <property type="project" value="UniProtKB-SubCell"/>
</dbReference>
<dbReference type="PROSITE" id="PS00762">
    <property type="entry name" value="WHEP_TRS_1"/>
    <property type="match status" value="5"/>
</dbReference>
<evidence type="ECO:0000256" key="9">
    <source>
        <dbReference type="ARBA" id="ARBA00022840"/>
    </source>
</evidence>
<dbReference type="Gene3D" id="3.40.50.11660">
    <property type="entry name" value="Glycosyl transferase family 10, C-terminal domain"/>
    <property type="match status" value="1"/>
</dbReference>
<dbReference type="InterPro" id="IPR001412">
    <property type="entry name" value="aa-tRNA-synth_I_CS"/>
</dbReference>
<dbReference type="InterPro" id="IPR017449">
    <property type="entry name" value="Pro-tRNA_synth_II"/>
</dbReference>
<dbReference type="CDD" id="cd07061">
    <property type="entry name" value="HP_HAP_like"/>
    <property type="match status" value="1"/>
</dbReference>
<protein>
    <recommendedName>
        <fullName evidence="19">Fucosyltransferase</fullName>
        <ecNumber evidence="19">2.4.1.-</ecNumber>
    </recommendedName>
</protein>
<name>A0A653CZ32_CALMS</name>
<keyword evidence="19" id="KW-0812">Transmembrane</keyword>
<dbReference type="SUPFAM" id="SSF55681">
    <property type="entry name" value="Class II aaRS and biotin synthetases"/>
    <property type="match status" value="1"/>
</dbReference>
<dbReference type="InterPro" id="IPR036282">
    <property type="entry name" value="Glutathione-S-Trfase_C_sf"/>
</dbReference>
<dbReference type="InterPro" id="IPR004499">
    <property type="entry name" value="Pro-tRNA-ligase_IIa_arc-type"/>
</dbReference>
<dbReference type="PROSITE" id="PS00178">
    <property type="entry name" value="AA_TRNA_LIGASE_I"/>
    <property type="match status" value="1"/>
</dbReference>
<feature type="domain" description="GST C-terminal" evidence="22">
    <location>
        <begin position="359"/>
        <end position="497"/>
    </location>
</feature>
<dbReference type="CDD" id="cd00862">
    <property type="entry name" value="ProRS_anticodon_zinc"/>
    <property type="match status" value="1"/>
</dbReference>
<dbReference type="InterPro" id="IPR004526">
    <property type="entry name" value="Glu-tRNA-synth_arc/euk"/>
</dbReference>
<feature type="region of interest" description="Disordered" evidence="21">
    <location>
        <begin position="1335"/>
        <end position="1370"/>
    </location>
</feature>
<evidence type="ECO:0000256" key="15">
    <source>
        <dbReference type="ARBA" id="ARBA00043668"/>
    </source>
</evidence>
<dbReference type="SUPFAM" id="SSF52374">
    <property type="entry name" value="Nucleotidylyl transferase"/>
    <property type="match status" value="1"/>
</dbReference>
<dbReference type="SUPFAM" id="SSF47616">
    <property type="entry name" value="GST C-terminal domain-like"/>
    <property type="match status" value="1"/>
</dbReference>
<dbReference type="SUPFAM" id="SSF53254">
    <property type="entry name" value="Phosphoglycerate mutase-like"/>
    <property type="match status" value="1"/>
</dbReference>
<dbReference type="GO" id="GO:0034417">
    <property type="term" value="F:bisphosphoglycerate 3-phosphatase activity"/>
    <property type="evidence" value="ECO:0007669"/>
    <property type="project" value="UniProtKB-EC"/>
</dbReference>
<dbReference type="CDD" id="cd00936">
    <property type="entry name" value="WEPRS_RNA"/>
    <property type="match status" value="5"/>
</dbReference>
<evidence type="ECO:0000256" key="20">
    <source>
        <dbReference type="SAM" id="Coils"/>
    </source>
</evidence>
<keyword evidence="8" id="KW-0378">Hydrolase</keyword>
<dbReference type="InterPro" id="IPR009068">
    <property type="entry name" value="uS15_NS1_RNA-bd_sf"/>
</dbReference>
<accession>A0A653CZ32</accession>
<dbReference type="InterPro" id="IPR000560">
    <property type="entry name" value="His_Pase_clade-2"/>
</dbReference>
<dbReference type="CDD" id="cd00807">
    <property type="entry name" value="GlnRS_core"/>
    <property type="match status" value="1"/>
</dbReference>
<keyword evidence="19" id="KW-1133">Transmembrane helix</keyword>
<evidence type="ECO:0000256" key="21">
    <source>
        <dbReference type="SAM" id="MobiDB-lite"/>
    </source>
</evidence>
<proteinExistence type="inferred from homology"/>
<dbReference type="Proteomes" id="UP000410492">
    <property type="component" value="Unassembled WGS sequence"/>
</dbReference>
<dbReference type="GO" id="GO:0032580">
    <property type="term" value="C:Golgi cisterna membrane"/>
    <property type="evidence" value="ECO:0007669"/>
    <property type="project" value="UniProtKB-SubCell"/>
</dbReference>
<evidence type="ECO:0000256" key="13">
    <source>
        <dbReference type="ARBA" id="ARBA00023146"/>
    </source>
</evidence>
<dbReference type="InterPro" id="IPR033721">
    <property type="entry name" value="ProRS_core_arch_euk"/>
</dbReference>
<dbReference type="InterPro" id="IPR045864">
    <property type="entry name" value="aa-tRNA-synth_II/BPL/LPL"/>
</dbReference>
<feature type="region of interest" description="Disordered" evidence="21">
    <location>
        <begin position="1026"/>
        <end position="1046"/>
    </location>
</feature>
<dbReference type="EMBL" id="CAACVG010009390">
    <property type="protein sequence ID" value="VEN53107.1"/>
    <property type="molecule type" value="Genomic_DNA"/>
</dbReference>
<keyword evidence="19" id="KW-0808">Transferase</keyword>
<dbReference type="GO" id="GO:0004818">
    <property type="term" value="F:glutamate-tRNA ligase activity"/>
    <property type="evidence" value="ECO:0007669"/>
    <property type="project" value="InterPro"/>
</dbReference>
<evidence type="ECO:0000256" key="3">
    <source>
        <dbReference type="ARBA" id="ARBA00022475"/>
    </source>
</evidence>
<keyword evidence="19" id="KW-0328">Glycosyltransferase</keyword>
<dbReference type="Pfam" id="PF17039">
    <property type="entry name" value="Glyco_tran_10_N"/>
    <property type="match status" value="1"/>
</dbReference>
<comment type="catalytic activity">
    <reaction evidence="17">
        <text>1D-myo-inositol hexakisphosphate + H2O = 1D-myo-inositol 1,2,4,5,6-pentakisphosphate + phosphate</text>
        <dbReference type="Rhea" id="RHEA:16989"/>
        <dbReference type="ChEBI" id="CHEBI:15377"/>
        <dbReference type="ChEBI" id="CHEBI:43474"/>
        <dbReference type="ChEBI" id="CHEBI:57798"/>
        <dbReference type="ChEBI" id="CHEBI:58130"/>
        <dbReference type="EC" id="3.1.3.62"/>
    </reaction>
    <physiologicalReaction direction="left-to-right" evidence="17">
        <dbReference type="Rhea" id="RHEA:16990"/>
    </physiologicalReaction>
</comment>
<keyword evidence="10" id="KW-0694">RNA-binding</keyword>
<dbReference type="InterPro" id="IPR004154">
    <property type="entry name" value="Anticodon-bd"/>
</dbReference>
<dbReference type="InterPro" id="IPR002314">
    <property type="entry name" value="aa-tRNA-synt_IIb"/>
</dbReference>
<feature type="domain" description="WHEP-TRS" evidence="24">
    <location>
        <begin position="1374"/>
        <end position="1430"/>
    </location>
</feature>
<evidence type="ECO:0000256" key="14">
    <source>
        <dbReference type="ARBA" id="ARBA00023180"/>
    </source>
</evidence>
<dbReference type="InterPro" id="IPR055270">
    <property type="entry name" value="Glyco_tran_10_C"/>
</dbReference>
<dbReference type="FunFam" id="1.10.1160.10:FF:000001">
    <property type="entry name" value="Glutamine--tRNA ligase"/>
    <property type="match status" value="1"/>
</dbReference>